<dbReference type="Gene3D" id="3.40.50.300">
    <property type="entry name" value="P-loop containing nucleotide triphosphate hydrolases"/>
    <property type="match status" value="2"/>
</dbReference>
<dbReference type="KEGG" id="dfl:DFE_2703"/>
<feature type="compositionally biased region" description="Basic residues" evidence="7">
    <location>
        <begin position="719"/>
        <end position="732"/>
    </location>
</feature>
<feature type="domain" description="Helicase ATP-binding" evidence="8">
    <location>
        <begin position="218"/>
        <end position="389"/>
    </location>
</feature>
<name>A0A2Z6B1N0_9BACT</name>
<dbReference type="CDD" id="cd00268">
    <property type="entry name" value="DEADc"/>
    <property type="match status" value="1"/>
</dbReference>
<dbReference type="SUPFAM" id="SSF52540">
    <property type="entry name" value="P-loop containing nucleoside triphosphate hydrolases"/>
    <property type="match status" value="1"/>
</dbReference>
<keyword evidence="3 6" id="KW-0378">Hydrolase</keyword>
<dbReference type="Pfam" id="PF00271">
    <property type="entry name" value="Helicase_C"/>
    <property type="match status" value="1"/>
</dbReference>
<evidence type="ECO:0000256" key="4">
    <source>
        <dbReference type="ARBA" id="ARBA00022806"/>
    </source>
</evidence>
<evidence type="ECO:0000313" key="10">
    <source>
        <dbReference type="EMBL" id="BBD09429.1"/>
    </source>
</evidence>
<protein>
    <recommendedName>
        <fullName evidence="1">RNA helicase</fullName>
        <ecNumber evidence="1">3.6.4.13</ecNumber>
    </recommendedName>
</protein>
<evidence type="ECO:0000256" key="3">
    <source>
        <dbReference type="ARBA" id="ARBA00022801"/>
    </source>
</evidence>
<accession>A0A2Z6B1N0</accession>
<keyword evidence="11" id="KW-1185">Reference proteome</keyword>
<dbReference type="EMBL" id="AP017378">
    <property type="protein sequence ID" value="BBD09429.1"/>
    <property type="molecule type" value="Genomic_DNA"/>
</dbReference>
<feature type="region of interest" description="Disordered" evidence="7">
    <location>
        <begin position="619"/>
        <end position="759"/>
    </location>
</feature>
<dbReference type="InterPro" id="IPR001650">
    <property type="entry name" value="Helicase_C-like"/>
</dbReference>
<dbReference type="Proteomes" id="UP000269883">
    <property type="component" value="Chromosome"/>
</dbReference>
<feature type="compositionally biased region" description="Basic and acidic residues" evidence="7">
    <location>
        <begin position="24"/>
        <end position="42"/>
    </location>
</feature>
<keyword evidence="2 6" id="KW-0547">Nucleotide-binding</keyword>
<dbReference type="GO" id="GO:0016787">
    <property type="term" value="F:hydrolase activity"/>
    <property type="evidence" value="ECO:0007669"/>
    <property type="project" value="UniProtKB-KW"/>
</dbReference>
<dbReference type="PANTHER" id="PTHR47963">
    <property type="entry name" value="DEAD-BOX ATP-DEPENDENT RNA HELICASE 47, MITOCHONDRIAL"/>
    <property type="match status" value="1"/>
</dbReference>
<dbReference type="PROSITE" id="PS00039">
    <property type="entry name" value="DEAD_ATP_HELICASE"/>
    <property type="match status" value="1"/>
</dbReference>
<dbReference type="PANTHER" id="PTHR47963:SF8">
    <property type="entry name" value="ATP-DEPENDENT RNA HELICASE DEAD"/>
    <property type="match status" value="1"/>
</dbReference>
<dbReference type="GO" id="GO:0005524">
    <property type="term" value="F:ATP binding"/>
    <property type="evidence" value="ECO:0007669"/>
    <property type="project" value="UniProtKB-KW"/>
</dbReference>
<dbReference type="GO" id="GO:0003723">
    <property type="term" value="F:RNA binding"/>
    <property type="evidence" value="ECO:0007669"/>
    <property type="project" value="TreeGrafter"/>
</dbReference>
<keyword evidence="5 6" id="KW-0067">ATP-binding</keyword>
<dbReference type="InterPro" id="IPR044742">
    <property type="entry name" value="DEAD/DEAH_RhlB"/>
</dbReference>
<evidence type="ECO:0000259" key="8">
    <source>
        <dbReference type="PROSITE" id="PS51192"/>
    </source>
</evidence>
<dbReference type="SMART" id="SM00490">
    <property type="entry name" value="HELICc"/>
    <property type="match status" value="1"/>
</dbReference>
<evidence type="ECO:0000256" key="7">
    <source>
        <dbReference type="SAM" id="MobiDB-lite"/>
    </source>
</evidence>
<dbReference type="AlphaFoldDB" id="A0A2Z6B1N0"/>
<evidence type="ECO:0000256" key="6">
    <source>
        <dbReference type="RuleBase" id="RU000492"/>
    </source>
</evidence>
<feature type="region of interest" description="Disordered" evidence="7">
    <location>
        <begin position="1"/>
        <end position="139"/>
    </location>
</feature>
<feature type="compositionally biased region" description="Basic and acidic residues" evidence="7">
    <location>
        <begin position="670"/>
        <end position="683"/>
    </location>
</feature>
<dbReference type="Pfam" id="PF00270">
    <property type="entry name" value="DEAD"/>
    <property type="match status" value="1"/>
</dbReference>
<comment type="similarity">
    <text evidence="6">Belongs to the DEAD box helicase family.</text>
</comment>
<reference evidence="10 11" key="1">
    <citation type="journal article" date="2018" name="Sci. Adv.">
        <title>Multi-heme cytochromes provide a pathway for survival in energy-limited environments.</title>
        <authorList>
            <person name="Deng X."/>
            <person name="Dohmae N."/>
            <person name="Nealson K.H."/>
            <person name="Hashimoto K."/>
            <person name="Okamoto A."/>
        </authorList>
    </citation>
    <scope>NUCLEOTIDE SEQUENCE [LARGE SCALE GENOMIC DNA]</scope>
    <source>
        <strain evidence="10 11">IS5</strain>
    </source>
</reference>
<dbReference type="InterPro" id="IPR050547">
    <property type="entry name" value="DEAD_box_RNA_helicases"/>
</dbReference>
<dbReference type="PROSITE" id="PS51192">
    <property type="entry name" value="HELICASE_ATP_BIND_1"/>
    <property type="match status" value="1"/>
</dbReference>
<feature type="domain" description="Helicase C-terminal" evidence="9">
    <location>
        <begin position="412"/>
        <end position="560"/>
    </location>
</feature>
<evidence type="ECO:0000256" key="1">
    <source>
        <dbReference type="ARBA" id="ARBA00012552"/>
    </source>
</evidence>
<sequence>MTEKGSIFGLSPKKAGSPKKPQRPQKDASRETQEPRSDEAVRAADNAEAPRSQDEQTPAPEKKKRPPRKRRPRSKAKPMTEERPASEAQTSADGTPAPAETPENREAKAPSRPAAKPKPAPRRAPAKPRPTPKAPVTDDKPEMEFTFEEVPEETPVAVEPAAERASYTQQFAETRPDEVMEPDNALPEMTLEQLPERLREACVHAGWDKLMPVQALSMPYLMARRDLMIQSRTGSGKTGSFLLPILDRVDTSLAQCQALVLVPTRELAQQVAREAQLLTGDAGMRVASVYGGTGYGPQLDALREGAHLVVGTPGRVLDHLLRRSLTLDDIQILVFDEADRMLSIGFYQDMKQVQSYMPGRKVNMFMTSATYPPHVMRLAGDFMDNPQLLSLSHSNVHIAETPHSYYEVKPMEKDRALVRIIEMENPTSAFIFCNTKQNVHYITAVLQRFGYDADELSGDLAQNKREHVLNRIRQGNLRFLVVTDVAARGIDIPDLSHVFLYEPPEDHEVYIHRAGRTGRAGASGEVISLVDVMEKFALERIGKMYKINFDKRELPTDEDVQGIITERMTALLEARLRGLDNVQRERLVRTVGLAKILGESEDGLALIAMLLDDIYQGTLTTAPVTPPSPAPARTTPPRTERSSGQDRERDGSAKRSRGRRRPGKPAARGDQPRQRREQSDDQGSRQNTRRQPAQAKQPVQGKQPAQDKSAAPEGEDKPKPKRRRRRRPRRRGPRPDGGGGDSGANGNSIPPIKDVNGNK</sequence>
<dbReference type="EC" id="3.6.4.13" evidence="1"/>
<dbReference type="PROSITE" id="PS51194">
    <property type="entry name" value="HELICASE_CTER"/>
    <property type="match status" value="1"/>
</dbReference>
<evidence type="ECO:0000259" key="9">
    <source>
        <dbReference type="PROSITE" id="PS51194"/>
    </source>
</evidence>
<dbReference type="InterPro" id="IPR014001">
    <property type="entry name" value="Helicase_ATP-bd"/>
</dbReference>
<organism evidence="10 11">
    <name type="scientific">Desulfovibrio ferrophilus</name>
    <dbReference type="NCBI Taxonomy" id="241368"/>
    <lineage>
        <taxon>Bacteria</taxon>
        <taxon>Pseudomonadati</taxon>
        <taxon>Thermodesulfobacteriota</taxon>
        <taxon>Desulfovibrionia</taxon>
        <taxon>Desulfovibrionales</taxon>
        <taxon>Desulfovibrionaceae</taxon>
        <taxon>Desulfovibrio</taxon>
    </lineage>
</organism>
<feature type="compositionally biased region" description="Basic residues" evidence="7">
    <location>
        <begin position="62"/>
        <end position="76"/>
    </location>
</feature>
<dbReference type="GO" id="GO:0003724">
    <property type="term" value="F:RNA helicase activity"/>
    <property type="evidence" value="ECO:0007669"/>
    <property type="project" value="UniProtKB-EC"/>
</dbReference>
<evidence type="ECO:0000256" key="2">
    <source>
        <dbReference type="ARBA" id="ARBA00022741"/>
    </source>
</evidence>
<evidence type="ECO:0000313" key="11">
    <source>
        <dbReference type="Proteomes" id="UP000269883"/>
    </source>
</evidence>
<feature type="compositionally biased region" description="Basic residues" evidence="7">
    <location>
        <begin position="654"/>
        <end position="663"/>
    </location>
</feature>
<dbReference type="CDD" id="cd18787">
    <property type="entry name" value="SF2_C_DEAD"/>
    <property type="match status" value="1"/>
</dbReference>
<feature type="compositionally biased region" description="Basic and acidic residues" evidence="7">
    <location>
        <begin position="638"/>
        <end position="653"/>
    </location>
</feature>
<proteinExistence type="inferred from homology"/>
<gene>
    <name evidence="10" type="ORF">DFE_2703</name>
</gene>
<dbReference type="SMART" id="SM00487">
    <property type="entry name" value="DEXDc"/>
    <property type="match status" value="1"/>
</dbReference>
<keyword evidence="4 6" id="KW-0347">Helicase</keyword>
<dbReference type="InterPro" id="IPR011545">
    <property type="entry name" value="DEAD/DEAH_box_helicase_dom"/>
</dbReference>
<dbReference type="InterPro" id="IPR027417">
    <property type="entry name" value="P-loop_NTPase"/>
</dbReference>
<evidence type="ECO:0000256" key="5">
    <source>
        <dbReference type="ARBA" id="ARBA00022840"/>
    </source>
</evidence>
<dbReference type="InterPro" id="IPR000629">
    <property type="entry name" value="RNA-helicase_DEAD-box_CS"/>
</dbReference>